<protein>
    <submittedName>
        <fullName evidence="1">Uncharacterized protein</fullName>
    </submittedName>
</protein>
<reference evidence="1 2" key="1">
    <citation type="submission" date="2018-03" db="EMBL/GenBank/DDBJ databases">
        <title>Whole genome analyses suggest that Burkholderia sensu lato contains two further novel genera in the rhizoxinica-symbiotica group Mycetohabitans gen. nov., and Trinickia gen. nov.: implications for the evolution of diazotrophy and nodulation in the Burkholderiaceae.</title>
        <authorList>
            <person name="Estrada De Los Santos P."/>
            <person name="Palmer M."/>
            <person name="Chavez-Ramirez B."/>
            <person name="Steenkamp E.T."/>
            <person name="Hirsch A.M."/>
            <person name="Manyaka P."/>
            <person name="Maluk M."/>
            <person name="Lafos M."/>
            <person name="Crook M."/>
            <person name="Gross E."/>
            <person name="Simon M.F."/>
            <person name="Bueno Dos Reis Junior F."/>
            <person name="Poole P.S."/>
            <person name="Venter S.N."/>
            <person name="James E.K."/>
        </authorList>
    </citation>
    <scope>NUCLEOTIDE SEQUENCE [LARGE SCALE GENOMIC DNA]</scope>
    <source>
        <strain evidence="1 2">JPY-366</strain>
    </source>
</reference>
<sequence length="129" mass="14089">MCDLIYTRSIMLAAYRLHQGESDPRGDRNSPTLIVRVHNGLTVGYEVAGDRADVKRRVSTAPSDAGWQGLTSSDEVQAYAWLGSRFCALGHEIAQMLTTIAMNGAAAIQRLAMRTAVSDFRRVSLSITC</sequence>
<dbReference type="EMBL" id="PYUC01000005">
    <property type="protein sequence ID" value="PTB20716.1"/>
    <property type="molecule type" value="Genomic_DNA"/>
</dbReference>
<dbReference type="Proteomes" id="UP000240638">
    <property type="component" value="Unassembled WGS sequence"/>
</dbReference>
<name>A0A2T3XW19_9BURK</name>
<gene>
    <name evidence="1" type="ORF">C9I57_12925</name>
</gene>
<dbReference type="AlphaFoldDB" id="A0A2T3XW19"/>
<evidence type="ECO:0000313" key="2">
    <source>
        <dbReference type="Proteomes" id="UP000240638"/>
    </source>
</evidence>
<proteinExistence type="predicted"/>
<evidence type="ECO:0000313" key="1">
    <source>
        <dbReference type="EMBL" id="PTB20716.1"/>
    </source>
</evidence>
<comment type="caution">
    <text evidence="1">The sequence shown here is derived from an EMBL/GenBank/DDBJ whole genome shotgun (WGS) entry which is preliminary data.</text>
</comment>
<accession>A0A2T3XW19</accession>
<organism evidence="1 2">
    <name type="scientific">Trinickia symbiotica</name>
    <dbReference type="NCBI Taxonomy" id="863227"/>
    <lineage>
        <taxon>Bacteria</taxon>
        <taxon>Pseudomonadati</taxon>
        <taxon>Pseudomonadota</taxon>
        <taxon>Betaproteobacteria</taxon>
        <taxon>Burkholderiales</taxon>
        <taxon>Burkholderiaceae</taxon>
        <taxon>Trinickia</taxon>
    </lineage>
</organism>